<dbReference type="AlphaFoldDB" id="A0A4Y2B190"/>
<keyword evidence="2" id="KW-1185">Reference proteome</keyword>
<gene>
    <name evidence="1" type="ORF">AVEN_63225_1</name>
</gene>
<protein>
    <submittedName>
        <fullName evidence="1">Uncharacterized protein</fullName>
    </submittedName>
</protein>
<reference evidence="1 2" key="1">
    <citation type="journal article" date="2019" name="Sci. Rep.">
        <title>Orb-weaving spider Araneus ventricosus genome elucidates the spidroin gene catalogue.</title>
        <authorList>
            <person name="Kono N."/>
            <person name="Nakamura H."/>
            <person name="Ohtoshi R."/>
            <person name="Moran D.A.P."/>
            <person name="Shinohara A."/>
            <person name="Yoshida Y."/>
            <person name="Fujiwara M."/>
            <person name="Mori M."/>
            <person name="Tomita M."/>
            <person name="Arakawa K."/>
        </authorList>
    </citation>
    <scope>NUCLEOTIDE SEQUENCE [LARGE SCALE GENOMIC DNA]</scope>
</reference>
<organism evidence="1 2">
    <name type="scientific">Araneus ventricosus</name>
    <name type="common">Orbweaver spider</name>
    <name type="synonym">Epeira ventricosa</name>
    <dbReference type="NCBI Taxonomy" id="182803"/>
    <lineage>
        <taxon>Eukaryota</taxon>
        <taxon>Metazoa</taxon>
        <taxon>Ecdysozoa</taxon>
        <taxon>Arthropoda</taxon>
        <taxon>Chelicerata</taxon>
        <taxon>Arachnida</taxon>
        <taxon>Araneae</taxon>
        <taxon>Araneomorphae</taxon>
        <taxon>Entelegynae</taxon>
        <taxon>Araneoidea</taxon>
        <taxon>Araneidae</taxon>
        <taxon>Araneus</taxon>
    </lineage>
</organism>
<dbReference type="EMBL" id="BGPR01000045">
    <property type="protein sequence ID" value="GBL85910.1"/>
    <property type="molecule type" value="Genomic_DNA"/>
</dbReference>
<accession>A0A4Y2B190</accession>
<evidence type="ECO:0000313" key="2">
    <source>
        <dbReference type="Proteomes" id="UP000499080"/>
    </source>
</evidence>
<comment type="caution">
    <text evidence="1">The sequence shown here is derived from an EMBL/GenBank/DDBJ whole genome shotgun (WGS) entry which is preliminary data.</text>
</comment>
<evidence type="ECO:0000313" key="1">
    <source>
        <dbReference type="EMBL" id="GBL85910.1"/>
    </source>
</evidence>
<name>A0A4Y2B190_ARAVE</name>
<sequence>MIRGRSGFQSEEWHMFFKTRCVICFGHLPAGTLGSFQFDALGVFKQDIHRCSTPRFLEHGKGKSSVNVKKIDCLVGIQTNLIYKWNMEWNTIKSEL</sequence>
<proteinExistence type="predicted"/>
<dbReference type="Proteomes" id="UP000499080">
    <property type="component" value="Unassembled WGS sequence"/>
</dbReference>